<keyword evidence="2 4" id="KW-0342">GTP-binding</keyword>
<dbReference type="Gene3D" id="1.10.1580.10">
    <property type="match status" value="1"/>
</dbReference>
<protein>
    <recommendedName>
        <fullName evidence="4">Mitochondrial GTPase 1</fullName>
    </recommendedName>
</protein>
<dbReference type="InterPro" id="IPR027417">
    <property type="entry name" value="P-loop_NTPase"/>
</dbReference>
<dbReference type="InterPro" id="IPR023179">
    <property type="entry name" value="GTP-bd_ortho_bundle_sf"/>
</dbReference>
<proteinExistence type="inferred from homology"/>
<feature type="domain" description="G" evidence="5">
    <location>
        <begin position="159"/>
        <end position="227"/>
    </location>
</feature>
<name>A0ABN8MAR4_9CNID</name>
<accession>A0ABN8MAR4</accession>
<sequence length="327" mass="37022">MAVSPYVSRAELWLANSSFRPTFHLPNDFHPSVFLKWFPGHMAKALRMMQLRLQKCDCVIEVHDARIPFSGRNPKLKEKLQGRPHVLVLNKADLLGNTKKKQDILTCLEDDGIRAMFTDSKAQYHHSIRKIIPTALEAIKDAEYEGTYIRPEPDKPYNILICGLPNTGKSSLVNALRRKYMKKGKATRVGAVPGITTSIENRIKVCDEPMAYMYDTPGIMAPYIPTAEVGMKLALTGCFKDHVVGEDLIADYLLFTLNKQKCFKYVDMIGLTDPSDSIDFVMRQLAVKLQGPRSGRTPDYLKAHVHFISRFRRGLLGSTLLDELPER</sequence>
<gene>
    <name evidence="6" type="ORF">PEVE_00024315</name>
</gene>
<dbReference type="SUPFAM" id="SSF52540">
    <property type="entry name" value="P-loop containing nucleoside triphosphate hydrolases"/>
    <property type="match status" value="1"/>
</dbReference>
<dbReference type="EMBL" id="CALNXI010000325">
    <property type="protein sequence ID" value="CAH3024864.1"/>
    <property type="molecule type" value="Genomic_DNA"/>
</dbReference>
<comment type="similarity">
    <text evidence="4">Belongs to the TRAFAC class YlqF/YawG GTPase family. MTG1 subfamily.</text>
</comment>
<reference evidence="6 7" key="1">
    <citation type="submission" date="2022-05" db="EMBL/GenBank/DDBJ databases">
        <authorList>
            <consortium name="Genoscope - CEA"/>
            <person name="William W."/>
        </authorList>
    </citation>
    <scope>NUCLEOTIDE SEQUENCE [LARGE SCALE GENOMIC DNA]</scope>
</reference>
<organism evidence="6 7">
    <name type="scientific">Porites evermanni</name>
    <dbReference type="NCBI Taxonomy" id="104178"/>
    <lineage>
        <taxon>Eukaryota</taxon>
        <taxon>Metazoa</taxon>
        <taxon>Cnidaria</taxon>
        <taxon>Anthozoa</taxon>
        <taxon>Hexacorallia</taxon>
        <taxon>Scleractinia</taxon>
        <taxon>Fungiina</taxon>
        <taxon>Poritidae</taxon>
        <taxon>Porites</taxon>
    </lineage>
</organism>
<evidence type="ECO:0000256" key="1">
    <source>
        <dbReference type="ARBA" id="ARBA00022741"/>
    </source>
</evidence>
<dbReference type="Gene3D" id="3.40.50.300">
    <property type="entry name" value="P-loop containing nucleotide triphosphate hydrolases"/>
    <property type="match status" value="1"/>
</dbReference>
<keyword evidence="4" id="KW-0496">Mitochondrion</keyword>
<evidence type="ECO:0000256" key="3">
    <source>
        <dbReference type="ARBA" id="ARBA00045284"/>
    </source>
</evidence>
<evidence type="ECO:0000256" key="2">
    <source>
        <dbReference type="ARBA" id="ARBA00023134"/>
    </source>
</evidence>
<comment type="subcellular location">
    <subcellularLocation>
        <location evidence="4">Mitochondrion inner membrane</location>
        <topology evidence="4">Peripheral membrane protein</topology>
    </subcellularLocation>
</comment>
<dbReference type="InterPro" id="IPR006073">
    <property type="entry name" value="GTP-bd"/>
</dbReference>
<dbReference type="CDD" id="cd01856">
    <property type="entry name" value="YlqF"/>
    <property type="match status" value="1"/>
</dbReference>
<evidence type="ECO:0000313" key="7">
    <source>
        <dbReference type="Proteomes" id="UP001159427"/>
    </source>
</evidence>
<dbReference type="PIRSF" id="PIRSF006230">
    <property type="entry name" value="MG442"/>
    <property type="match status" value="1"/>
</dbReference>
<dbReference type="Pfam" id="PF01926">
    <property type="entry name" value="MMR_HSR1"/>
    <property type="match status" value="1"/>
</dbReference>
<keyword evidence="1 4" id="KW-0547">Nucleotide-binding</keyword>
<dbReference type="PANTHER" id="PTHR45782">
    <property type="entry name" value="MITOCHONDRIAL RIBOSOME-ASSOCIATED GTPASE 1"/>
    <property type="match status" value="1"/>
</dbReference>
<dbReference type="Proteomes" id="UP001159427">
    <property type="component" value="Unassembled WGS sequence"/>
</dbReference>
<dbReference type="InterPro" id="IPR016478">
    <property type="entry name" value="GTPase_MTG1"/>
</dbReference>
<comment type="function">
    <text evidence="3 4">Plays a role in the regulation of the mitochondrial ribosome assembly and of translational activity. Displays mitochondrial GTPase activity.</text>
</comment>
<evidence type="ECO:0000259" key="5">
    <source>
        <dbReference type="Pfam" id="PF01926"/>
    </source>
</evidence>
<keyword evidence="7" id="KW-1185">Reference proteome</keyword>
<evidence type="ECO:0000313" key="6">
    <source>
        <dbReference type="EMBL" id="CAH3024864.1"/>
    </source>
</evidence>
<comment type="caution">
    <text evidence="6">The sequence shown here is derived from an EMBL/GenBank/DDBJ whole genome shotgun (WGS) entry which is preliminary data.</text>
</comment>
<evidence type="ECO:0000256" key="4">
    <source>
        <dbReference type="PIRNR" id="PIRNR006230"/>
    </source>
</evidence>
<dbReference type="PANTHER" id="PTHR45782:SF4">
    <property type="entry name" value="MITOCHONDRIAL RIBOSOME-ASSOCIATED GTPASE 1"/>
    <property type="match status" value="1"/>
</dbReference>